<evidence type="ECO:0000256" key="4">
    <source>
        <dbReference type="ARBA" id="ARBA00021889"/>
    </source>
</evidence>
<dbReference type="CDD" id="cd13565">
    <property type="entry name" value="PBP2_PstS"/>
    <property type="match status" value="1"/>
</dbReference>
<evidence type="ECO:0000313" key="10">
    <source>
        <dbReference type="Proteomes" id="UP000518878"/>
    </source>
</evidence>
<dbReference type="Pfam" id="PF12849">
    <property type="entry name" value="PBP_like_2"/>
    <property type="match status" value="1"/>
</dbReference>
<evidence type="ECO:0000256" key="6">
    <source>
        <dbReference type="ARBA" id="ARBA00022592"/>
    </source>
</evidence>
<evidence type="ECO:0000256" key="7">
    <source>
        <dbReference type="PIRNR" id="PIRNR002756"/>
    </source>
</evidence>
<protein>
    <recommendedName>
        <fullName evidence="4 7">Phosphate-binding protein PstS</fullName>
    </recommendedName>
</protein>
<dbReference type="GO" id="GO:0042301">
    <property type="term" value="F:phosphate ion binding"/>
    <property type="evidence" value="ECO:0007669"/>
    <property type="project" value="InterPro"/>
</dbReference>
<dbReference type="NCBIfam" id="TIGR00975">
    <property type="entry name" value="3a0107s03"/>
    <property type="match status" value="1"/>
</dbReference>
<evidence type="ECO:0000259" key="8">
    <source>
        <dbReference type="Pfam" id="PF12849"/>
    </source>
</evidence>
<evidence type="ECO:0000256" key="3">
    <source>
        <dbReference type="ARBA" id="ARBA00011529"/>
    </source>
</evidence>
<dbReference type="GO" id="GO:0043190">
    <property type="term" value="C:ATP-binding cassette (ABC) transporter complex"/>
    <property type="evidence" value="ECO:0007669"/>
    <property type="project" value="InterPro"/>
</dbReference>
<keyword evidence="5 7" id="KW-0813">Transport</keyword>
<accession>A0A7X5QRN6</accession>
<dbReference type="InterPro" id="IPR050962">
    <property type="entry name" value="Phosphate-bind_PstS"/>
</dbReference>
<proteinExistence type="inferred from homology"/>
<dbReference type="EMBL" id="JAAQTL010000001">
    <property type="protein sequence ID" value="NID14124.1"/>
    <property type="molecule type" value="Genomic_DNA"/>
</dbReference>
<evidence type="ECO:0000256" key="1">
    <source>
        <dbReference type="ARBA" id="ARBA00002841"/>
    </source>
</evidence>
<dbReference type="NCBIfam" id="NF008171">
    <property type="entry name" value="PRK10918.1"/>
    <property type="match status" value="1"/>
</dbReference>
<dbReference type="InterPro" id="IPR024370">
    <property type="entry name" value="PBP_domain"/>
</dbReference>
<evidence type="ECO:0000256" key="5">
    <source>
        <dbReference type="ARBA" id="ARBA00022448"/>
    </source>
</evidence>
<comment type="similarity">
    <text evidence="2 7">Belongs to the PstS family.</text>
</comment>
<keyword evidence="6 7" id="KW-0592">Phosphate transport</keyword>
<dbReference type="Proteomes" id="UP000518878">
    <property type="component" value="Unassembled WGS sequence"/>
</dbReference>
<dbReference type="GO" id="GO:0035435">
    <property type="term" value="P:phosphate ion transmembrane transport"/>
    <property type="evidence" value="ECO:0007669"/>
    <property type="project" value="InterPro"/>
</dbReference>
<comment type="function">
    <text evidence="1 7">Part of the ABC transporter complex PstSACB involved in phosphate import.</text>
</comment>
<keyword evidence="10" id="KW-1185">Reference proteome</keyword>
<organism evidence="9 10">
    <name type="scientific">Luteibacter yeojuensis</name>
    <dbReference type="NCBI Taxonomy" id="345309"/>
    <lineage>
        <taxon>Bacteria</taxon>
        <taxon>Pseudomonadati</taxon>
        <taxon>Pseudomonadota</taxon>
        <taxon>Gammaproteobacteria</taxon>
        <taxon>Lysobacterales</taxon>
        <taxon>Rhodanobacteraceae</taxon>
        <taxon>Luteibacter</taxon>
    </lineage>
</organism>
<dbReference type="PIRSF" id="PIRSF002756">
    <property type="entry name" value="PstS"/>
    <property type="match status" value="1"/>
</dbReference>
<dbReference type="Gene3D" id="3.40.190.10">
    <property type="entry name" value="Periplasmic binding protein-like II"/>
    <property type="match status" value="2"/>
</dbReference>
<reference evidence="9 10" key="1">
    <citation type="journal article" date="2006" name="Int. J. Syst. Evol. Microbiol.">
        <title>Dyella yeojuensis sp. nov., isolated from greenhouse soil in Korea.</title>
        <authorList>
            <person name="Kim B.Y."/>
            <person name="Weon H.Y."/>
            <person name="Lee K.H."/>
            <person name="Seok S.J."/>
            <person name="Kwon S.W."/>
            <person name="Go S.J."/>
            <person name="Stackebrandt E."/>
        </authorList>
    </citation>
    <scope>NUCLEOTIDE SEQUENCE [LARGE SCALE GENOMIC DNA]</scope>
    <source>
        <strain evidence="9 10">DSM 17673</strain>
    </source>
</reference>
<gene>
    <name evidence="9" type="primary">pstS</name>
    <name evidence="9" type="ORF">HBF32_01415</name>
</gene>
<dbReference type="PANTHER" id="PTHR42996:SF1">
    <property type="entry name" value="PHOSPHATE-BINDING PROTEIN PSTS"/>
    <property type="match status" value="1"/>
</dbReference>
<dbReference type="InterPro" id="IPR005673">
    <property type="entry name" value="ABC_phos-bd_PstS"/>
</dbReference>
<feature type="domain" description="PBP" evidence="8">
    <location>
        <begin position="65"/>
        <end position="348"/>
    </location>
</feature>
<evidence type="ECO:0000313" key="9">
    <source>
        <dbReference type="EMBL" id="NID14124.1"/>
    </source>
</evidence>
<evidence type="ECO:0000256" key="2">
    <source>
        <dbReference type="ARBA" id="ARBA00008725"/>
    </source>
</evidence>
<dbReference type="AlphaFoldDB" id="A0A7X5QRN6"/>
<dbReference type="SUPFAM" id="SSF53850">
    <property type="entry name" value="Periplasmic binding protein-like II"/>
    <property type="match status" value="1"/>
</dbReference>
<comment type="subunit">
    <text evidence="3 7">The complex is composed of two ATP-binding proteins (PstB), two transmembrane proteins (PstC and PstA) and a solute-binding protein (PstS).</text>
</comment>
<sequence length="381" mass="40873">MTPKWLVSSVCNIQYVSLQHGRAGIRPRAGFVRHSFHRGDFSVFTRKLRIAALVAASLFGMSAVQATDITGAGSSFVYPVLSKWSAKYAETTGNKINYQSVGSGAGIAQIKEGTIDFGASDAPLSSEDLTKFGLGQFPSVVGGIVPIVNLQGVTAGQLKLTGPVLADIFMGKVARWNDPAIAALNPGVKLPDVKVTVVHRSDGSGTSFNFTNYLSKVSNEWASKVKFGTAVDWPTGVGGKGNEGVSQYVRQIPGSIGYVEYAYAKKNKISYAQMQNAAGKWVQPTAETFGAAAATADWASAKDFNLIMTNAAGDQAWPITATTWIIMYKKSKNPSHTKVAFDFFKFAFDKGQADAASLDYVALPTSLTQKIQAYWNSDFNK</sequence>
<comment type="caution">
    <text evidence="9">The sequence shown here is derived from an EMBL/GenBank/DDBJ whole genome shotgun (WGS) entry which is preliminary data.</text>
</comment>
<dbReference type="PANTHER" id="PTHR42996">
    <property type="entry name" value="PHOSPHATE-BINDING PROTEIN PSTS"/>
    <property type="match status" value="1"/>
</dbReference>
<name>A0A7X5QRN6_9GAMM</name>